<feature type="transmembrane region" description="Helical" evidence="5">
    <location>
        <begin position="87"/>
        <end position="113"/>
    </location>
</feature>
<keyword evidence="3 5" id="KW-1133">Transmembrane helix</keyword>
<name>A0ABM0M2A9_SACKO</name>
<feature type="domain" description="G-protein coupled receptors family 1 profile" evidence="6">
    <location>
        <begin position="1"/>
        <end position="193"/>
    </location>
</feature>
<dbReference type="RefSeq" id="XP_006814150.1">
    <property type="nucleotide sequence ID" value="XM_006814087.1"/>
</dbReference>
<feature type="transmembrane region" description="Helical" evidence="5">
    <location>
        <begin position="173"/>
        <end position="196"/>
    </location>
</feature>
<keyword evidence="7" id="KW-1185">Reference proteome</keyword>
<dbReference type="Proteomes" id="UP000694865">
    <property type="component" value="Unplaced"/>
</dbReference>
<dbReference type="PRINTS" id="PR00237">
    <property type="entry name" value="GPCRRHODOPSN"/>
</dbReference>
<feature type="transmembrane region" description="Helical" evidence="5">
    <location>
        <begin position="140"/>
        <end position="161"/>
    </location>
</feature>
<dbReference type="PANTHER" id="PTHR45698">
    <property type="entry name" value="TRACE AMINE-ASSOCIATED RECEPTOR 19N-RELATED"/>
    <property type="match status" value="1"/>
</dbReference>
<dbReference type="GeneID" id="102805798"/>
<dbReference type="SUPFAM" id="SSF81321">
    <property type="entry name" value="Family A G protein-coupled receptor-like"/>
    <property type="match status" value="1"/>
</dbReference>
<reference evidence="8" key="1">
    <citation type="submission" date="2025-08" db="UniProtKB">
        <authorList>
            <consortium name="RefSeq"/>
        </authorList>
    </citation>
    <scope>IDENTIFICATION</scope>
    <source>
        <tissue evidence="8">Testes</tissue>
    </source>
</reference>
<evidence type="ECO:0000256" key="5">
    <source>
        <dbReference type="SAM" id="Phobius"/>
    </source>
</evidence>
<evidence type="ECO:0000313" key="7">
    <source>
        <dbReference type="Proteomes" id="UP000694865"/>
    </source>
</evidence>
<sequence length="252" mass="28669">MVAIAIDRFCAIHFPMAFRVRFTLRRTRIIIVIVWLLACVAAMPTAFMFKAIYGSLGNNSVTYKGKSPFACKLVLPFGPWFSDFKAVYLNVILFYLPVLITAVLYSFIVYKVWRNGVAMATSRQTTKKSHSNAHWKTAKVLIAVFIAYTCCYVLLSTYNLVSRYFPQFYLHPMIKNVGLLLPYANSCINPIIYSFINKTFRQSVRTLICGHTDKGLRNTTSTYISSSNNHENVVSRMSQEGVTSPFEVDDNI</sequence>
<evidence type="ECO:0000313" key="8">
    <source>
        <dbReference type="RefSeq" id="XP_006814150.1"/>
    </source>
</evidence>
<evidence type="ECO:0000259" key="6">
    <source>
        <dbReference type="PROSITE" id="PS50262"/>
    </source>
</evidence>
<gene>
    <name evidence="8" type="primary">LOC102805798</name>
</gene>
<keyword evidence="2 5" id="KW-0812">Transmembrane</keyword>
<keyword evidence="4 5" id="KW-0472">Membrane</keyword>
<dbReference type="InterPro" id="IPR017452">
    <property type="entry name" value="GPCR_Rhodpsn_7TM"/>
</dbReference>
<comment type="subcellular location">
    <subcellularLocation>
        <location evidence="1">Membrane</location>
    </subcellularLocation>
</comment>
<dbReference type="Gene3D" id="1.20.1070.10">
    <property type="entry name" value="Rhodopsin 7-helix transmembrane proteins"/>
    <property type="match status" value="1"/>
</dbReference>
<protein>
    <submittedName>
        <fullName evidence="8">Somatostatin receptor type 2-like</fullName>
    </submittedName>
</protein>
<evidence type="ECO:0000256" key="2">
    <source>
        <dbReference type="ARBA" id="ARBA00022692"/>
    </source>
</evidence>
<evidence type="ECO:0000256" key="3">
    <source>
        <dbReference type="ARBA" id="ARBA00022989"/>
    </source>
</evidence>
<feature type="transmembrane region" description="Helical" evidence="5">
    <location>
        <begin position="29"/>
        <end position="53"/>
    </location>
</feature>
<organism evidence="7 8">
    <name type="scientific">Saccoglossus kowalevskii</name>
    <name type="common">Acorn worm</name>
    <dbReference type="NCBI Taxonomy" id="10224"/>
    <lineage>
        <taxon>Eukaryota</taxon>
        <taxon>Metazoa</taxon>
        <taxon>Hemichordata</taxon>
        <taxon>Enteropneusta</taxon>
        <taxon>Harrimaniidae</taxon>
        <taxon>Saccoglossus</taxon>
    </lineage>
</organism>
<dbReference type="PANTHER" id="PTHR45698:SF1">
    <property type="entry name" value="TRACE AMINE-ASSOCIATED RECEPTOR 13C-LIKE"/>
    <property type="match status" value="1"/>
</dbReference>
<accession>A0ABM0M2A9</accession>
<evidence type="ECO:0000256" key="4">
    <source>
        <dbReference type="ARBA" id="ARBA00023136"/>
    </source>
</evidence>
<dbReference type="Pfam" id="PF00001">
    <property type="entry name" value="7tm_1"/>
    <property type="match status" value="1"/>
</dbReference>
<proteinExistence type="predicted"/>
<dbReference type="PROSITE" id="PS50262">
    <property type="entry name" value="G_PROTEIN_RECEP_F1_2"/>
    <property type="match status" value="1"/>
</dbReference>
<evidence type="ECO:0000256" key="1">
    <source>
        <dbReference type="ARBA" id="ARBA00004370"/>
    </source>
</evidence>
<dbReference type="InterPro" id="IPR000276">
    <property type="entry name" value="GPCR_Rhodpsn"/>
</dbReference>